<dbReference type="EMBL" id="PHUM01000003">
    <property type="protein sequence ID" value="PWH09297.1"/>
    <property type="molecule type" value="Genomic_DNA"/>
</dbReference>
<dbReference type="AlphaFoldDB" id="A0A2U2RTV0"/>
<organism evidence="1 2">
    <name type="scientific">Bifidobacterium longum</name>
    <dbReference type="NCBI Taxonomy" id="216816"/>
    <lineage>
        <taxon>Bacteria</taxon>
        <taxon>Bacillati</taxon>
        <taxon>Actinomycetota</taxon>
        <taxon>Actinomycetes</taxon>
        <taxon>Bifidobacteriales</taxon>
        <taxon>Bifidobacteriaceae</taxon>
        <taxon>Bifidobacterium</taxon>
    </lineage>
</organism>
<reference evidence="1 2" key="1">
    <citation type="submission" date="2017-11" db="EMBL/GenBank/DDBJ databases">
        <title>Draft genome sequence of Bifidobacterium longum UMA026, isolated from Holstein dairy cow feces.</title>
        <authorList>
            <person name="Albert K."/>
            <person name="Sela D.A."/>
        </authorList>
    </citation>
    <scope>NUCLEOTIDE SEQUENCE [LARGE SCALE GENOMIC DNA]</scope>
    <source>
        <strain evidence="1 2">UMA026</strain>
    </source>
</reference>
<dbReference type="Proteomes" id="UP000245582">
    <property type="component" value="Unassembled WGS sequence"/>
</dbReference>
<protein>
    <submittedName>
        <fullName evidence="1">Uncharacterized protein</fullName>
    </submittedName>
</protein>
<sequence>MSSSAKQQETRRRGLQLTARERLATEEARRIKLLLQRIRDSSEEIHSIFPEWARKTILAFSEVQGTKGLVSRLGHDGEYGDWERFMAILDRLEEKGEW</sequence>
<accession>A0A2U2RTV0</accession>
<proteinExistence type="predicted"/>
<dbReference type="RefSeq" id="WP_109087535.1">
    <property type="nucleotide sequence ID" value="NZ_PHUM01000003.1"/>
</dbReference>
<name>A0A2U2RTV0_BIFLN</name>
<comment type="caution">
    <text evidence="1">The sequence shown here is derived from an EMBL/GenBank/DDBJ whole genome shotgun (WGS) entry which is preliminary data.</text>
</comment>
<gene>
    <name evidence="1" type="ORF">CWE05_03255</name>
</gene>
<evidence type="ECO:0000313" key="2">
    <source>
        <dbReference type="Proteomes" id="UP000245582"/>
    </source>
</evidence>
<evidence type="ECO:0000313" key="1">
    <source>
        <dbReference type="EMBL" id="PWH09297.1"/>
    </source>
</evidence>